<sequence>MDRLGNTTTDTRNKQDRKHYSVYSNDIVVDSTIPRTDRRNHSENEELFEVAENREHSCEESDRGHAHTEVNKSHKTAAHEEKQYEIDDQPCADQCPDSSATEGRHQSFSEVVMSTQNTINKDNKQLHKNTVNQQI</sequence>
<name>A0A9D4LL59_DREPO</name>
<gene>
    <name evidence="2" type="ORF">DPMN_102299</name>
</gene>
<evidence type="ECO:0000256" key="1">
    <source>
        <dbReference type="SAM" id="MobiDB-lite"/>
    </source>
</evidence>
<dbReference type="AlphaFoldDB" id="A0A9D4LL59"/>
<feature type="region of interest" description="Disordered" evidence="1">
    <location>
        <begin position="1"/>
        <end position="23"/>
    </location>
</feature>
<accession>A0A9D4LL59</accession>
<keyword evidence="3" id="KW-1185">Reference proteome</keyword>
<dbReference type="Proteomes" id="UP000828390">
    <property type="component" value="Unassembled WGS sequence"/>
</dbReference>
<evidence type="ECO:0000313" key="3">
    <source>
        <dbReference type="Proteomes" id="UP000828390"/>
    </source>
</evidence>
<comment type="caution">
    <text evidence="2">The sequence shown here is derived from an EMBL/GenBank/DDBJ whole genome shotgun (WGS) entry which is preliminary data.</text>
</comment>
<organism evidence="2 3">
    <name type="scientific">Dreissena polymorpha</name>
    <name type="common">Zebra mussel</name>
    <name type="synonym">Mytilus polymorpha</name>
    <dbReference type="NCBI Taxonomy" id="45954"/>
    <lineage>
        <taxon>Eukaryota</taxon>
        <taxon>Metazoa</taxon>
        <taxon>Spiralia</taxon>
        <taxon>Lophotrochozoa</taxon>
        <taxon>Mollusca</taxon>
        <taxon>Bivalvia</taxon>
        <taxon>Autobranchia</taxon>
        <taxon>Heteroconchia</taxon>
        <taxon>Euheterodonta</taxon>
        <taxon>Imparidentia</taxon>
        <taxon>Neoheterodontei</taxon>
        <taxon>Myida</taxon>
        <taxon>Dreissenoidea</taxon>
        <taxon>Dreissenidae</taxon>
        <taxon>Dreissena</taxon>
    </lineage>
</organism>
<feature type="compositionally biased region" description="Basic and acidic residues" evidence="1">
    <location>
        <begin position="51"/>
        <end position="85"/>
    </location>
</feature>
<dbReference type="EMBL" id="JAIWYP010000003">
    <property type="protein sequence ID" value="KAH3859482.1"/>
    <property type="molecule type" value="Genomic_DNA"/>
</dbReference>
<feature type="region of interest" description="Disordered" evidence="1">
    <location>
        <begin position="51"/>
        <end position="135"/>
    </location>
</feature>
<reference evidence="2" key="1">
    <citation type="journal article" date="2019" name="bioRxiv">
        <title>The Genome of the Zebra Mussel, Dreissena polymorpha: A Resource for Invasive Species Research.</title>
        <authorList>
            <person name="McCartney M.A."/>
            <person name="Auch B."/>
            <person name="Kono T."/>
            <person name="Mallez S."/>
            <person name="Zhang Y."/>
            <person name="Obille A."/>
            <person name="Becker A."/>
            <person name="Abrahante J.E."/>
            <person name="Garbe J."/>
            <person name="Badalamenti J.P."/>
            <person name="Herman A."/>
            <person name="Mangelson H."/>
            <person name="Liachko I."/>
            <person name="Sullivan S."/>
            <person name="Sone E.D."/>
            <person name="Koren S."/>
            <person name="Silverstein K.A.T."/>
            <person name="Beckman K.B."/>
            <person name="Gohl D.M."/>
        </authorList>
    </citation>
    <scope>NUCLEOTIDE SEQUENCE</scope>
    <source>
        <strain evidence="2">Duluth1</strain>
        <tissue evidence="2">Whole animal</tissue>
    </source>
</reference>
<proteinExistence type="predicted"/>
<reference evidence="2" key="2">
    <citation type="submission" date="2020-11" db="EMBL/GenBank/DDBJ databases">
        <authorList>
            <person name="McCartney M.A."/>
            <person name="Auch B."/>
            <person name="Kono T."/>
            <person name="Mallez S."/>
            <person name="Becker A."/>
            <person name="Gohl D.M."/>
            <person name="Silverstein K.A.T."/>
            <person name="Koren S."/>
            <person name="Bechman K.B."/>
            <person name="Herman A."/>
            <person name="Abrahante J.E."/>
            <person name="Garbe J."/>
        </authorList>
    </citation>
    <scope>NUCLEOTIDE SEQUENCE</scope>
    <source>
        <strain evidence="2">Duluth1</strain>
        <tissue evidence="2">Whole animal</tissue>
    </source>
</reference>
<feature type="compositionally biased region" description="Polar residues" evidence="1">
    <location>
        <begin position="1"/>
        <end position="10"/>
    </location>
</feature>
<evidence type="ECO:0000313" key="2">
    <source>
        <dbReference type="EMBL" id="KAH3859482.1"/>
    </source>
</evidence>
<protein>
    <submittedName>
        <fullName evidence="2">Uncharacterized protein</fullName>
    </submittedName>
</protein>
<feature type="compositionally biased region" description="Polar residues" evidence="1">
    <location>
        <begin position="108"/>
        <end position="120"/>
    </location>
</feature>